<protein>
    <submittedName>
        <fullName evidence="2">Uncharacterized protein</fullName>
    </submittedName>
</protein>
<accession>A0A830GVD4</accession>
<reference evidence="2" key="1">
    <citation type="journal article" date="2014" name="Int. J. Syst. Evol. Microbiol.">
        <title>Complete genome sequence of Corynebacterium casei LMG S-19264T (=DSM 44701T), isolated from a smear-ripened cheese.</title>
        <authorList>
            <consortium name="US DOE Joint Genome Institute (JGI-PGF)"/>
            <person name="Walter F."/>
            <person name="Albersmeier A."/>
            <person name="Kalinowski J."/>
            <person name="Ruckert C."/>
        </authorList>
    </citation>
    <scope>NUCLEOTIDE SEQUENCE</scope>
    <source>
        <strain evidence="2">JCM 10088</strain>
    </source>
</reference>
<keyword evidence="1" id="KW-1133">Transmembrane helix</keyword>
<organism evidence="2 3">
    <name type="scientific">Thermocladium modestius</name>
    <dbReference type="NCBI Taxonomy" id="62609"/>
    <lineage>
        <taxon>Archaea</taxon>
        <taxon>Thermoproteota</taxon>
        <taxon>Thermoprotei</taxon>
        <taxon>Thermoproteales</taxon>
        <taxon>Thermoproteaceae</taxon>
        <taxon>Thermocladium</taxon>
    </lineage>
</organism>
<feature type="transmembrane region" description="Helical" evidence="1">
    <location>
        <begin position="6"/>
        <end position="28"/>
    </location>
</feature>
<proteinExistence type="predicted"/>
<dbReference type="EMBL" id="BMNL01000004">
    <property type="protein sequence ID" value="GGP22123.1"/>
    <property type="molecule type" value="Genomic_DNA"/>
</dbReference>
<dbReference type="AlphaFoldDB" id="A0A830GVD4"/>
<dbReference type="Proteomes" id="UP000610960">
    <property type="component" value="Unassembled WGS sequence"/>
</dbReference>
<keyword evidence="1" id="KW-0812">Transmembrane</keyword>
<evidence type="ECO:0000313" key="3">
    <source>
        <dbReference type="Proteomes" id="UP000610960"/>
    </source>
</evidence>
<gene>
    <name evidence="2" type="ORF">GCM10007981_16920</name>
</gene>
<evidence type="ECO:0000256" key="1">
    <source>
        <dbReference type="SAM" id="Phobius"/>
    </source>
</evidence>
<comment type="caution">
    <text evidence="2">The sequence shown here is derived from an EMBL/GenBank/DDBJ whole genome shotgun (WGS) entry which is preliminary data.</text>
</comment>
<name>A0A830GVD4_9CREN</name>
<dbReference type="RefSeq" id="WP_188596974.1">
    <property type="nucleotide sequence ID" value="NZ_BMNL01000004.1"/>
</dbReference>
<keyword evidence="3" id="KW-1185">Reference proteome</keyword>
<reference evidence="2" key="2">
    <citation type="submission" date="2020-09" db="EMBL/GenBank/DDBJ databases">
        <authorList>
            <person name="Sun Q."/>
            <person name="Ohkuma M."/>
        </authorList>
    </citation>
    <scope>NUCLEOTIDE SEQUENCE</scope>
    <source>
        <strain evidence="2">JCM 10088</strain>
    </source>
</reference>
<keyword evidence="1" id="KW-0472">Membrane</keyword>
<sequence>MDTVAFIITTVAIVVLVSIFAYEIAAYVNSQFLQLRGYVESIIGNTIVYQVTEGLSVASIPNVVSDFNYTILLASSSIPLRGAAVNFNITLFCVEVNKATDSIIYNKGVPAQCGSSPPKGSGEVLAVNVSIIISTSTTTVRSRQPEMLLITSTNQPFNITAYGCLQGTVTLLNNKKPTGVCIWTPTQLYGGKAVLEIETGRPR</sequence>
<evidence type="ECO:0000313" key="2">
    <source>
        <dbReference type="EMBL" id="GGP22123.1"/>
    </source>
</evidence>